<dbReference type="RefSeq" id="XP_001025857.2">
    <property type="nucleotide sequence ID" value="XM_001025857.2"/>
</dbReference>
<dbReference type="InParanoid" id="Q24CZ6"/>
<dbReference type="InterPro" id="IPR001806">
    <property type="entry name" value="Small_GTPase"/>
</dbReference>
<dbReference type="GO" id="GO:0005525">
    <property type="term" value="F:GTP binding"/>
    <property type="evidence" value="ECO:0007669"/>
    <property type="project" value="InterPro"/>
</dbReference>
<dbReference type="PRINTS" id="PR00449">
    <property type="entry name" value="RASTRNSFRMNG"/>
</dbReference>
<dbReference type="FunFam" id="3.40.50.300:FF:000808">
    <property type="entry name" value="Small GTP-binding protein, putative"/>
    <property type="match status" value="1"/>
</dbReference>
<dbReference type="NCBIfam" id="TIGR00231">
    <property type="entry name" value="small_GTP"/>
    <property type="match status" value="1"/>
</dbReference>
<dbReference type="Gene3D" id="3.40.50.300">
    <property type="entry name" value="P-loop containing nucleotide triphosphate hydrolases"/>
    <property type="match status" value="1"/>
</dbReference>
<dbReference type="EMBL" id="GG662338">
    <property type="protein sequence ID" value="EAS05612.2"/>
    <property type="molecule type" value="Genomic_DNA"/>
</dbReference>
<proteinExistence type="predicted"/>
<name>Q24CZ6_TETTS</name>
<dbReference type="PROSITE" id="PS51419">
    <property type="entry name" value="RAB"/>
    <property type="match status" value="1"/>
</dbReference>
<gene>
    <name evidence="2" type="ORF">TTHERM_00711970</name>
</gene>
<dbReference type="InterPro" id="IPR005225">
    <property type="entry name" value="Small_GTP-bd"/>
</dbReference>
<evidence type="ECO:0000313" key="2">
    <source>
        <dbReference type="EMBL" id="EAS05612.2"/>
    </source>
</evidence>
<keyword evidence="3" id="KW-1185">Reference proteome</keyword>
<protein>
    <submittedName>
        <fullName evidence="2">Small guanosine triphosphatase family (GTPase)-like Ras family protein</fullName>
    </submittedName>
</protein>
<dbReference type="SMART" id="SM00173">
    <property type="entry name" value="RAS"/>
    <property type="match status" value="1"/>
</dbReference>
<dbReference type="OrthoDB" id="63533at2759"/>
<dbReference type="SMART" id="SM00174">
    <property type="entry name" value="RHO"/>
    <property type="match status" value="1"/>
</dbReference>
<dbReference type="GO" id="GO:0003924">
    <property type="term" value="F:GTPase activity"/>
    <property type="evidence" value="ECO:0007669"/>
    <property type="project" value="InterPro"/>
</dbReference>
<dbReference type="SMART" id="SM00176">
    <property type="entry name" value="RAN"/>
    <property type="match status" value="1"/>
</dbReference>
<dbReference type="SMART" id="SM00175">
    <property type="entry name" value="RAB"/>
    <property type="match status" value="1"/>
</dbReference>
<dbReference type="GeneID" id="7837441"/>
<dbReference type="PANTHER" id="PTHR47978">
    <property type="match status" value="1"/>
</dbReference>
<dbReference type="SUPFAM" id="SSF52540">
    <property type="entry name" value="P-loop containing nucleoside triphosphate hydrolases"/>
    <property type="match status" value="1"/>
</dbReference>
<dbReference type="Pfam" id="PF00071">
    <property type="entry name" value="Ras"/>
    <property type="match status" value="1"/>
</dbReference>
<organism evidence="2 3">
    <name type="scientific">Tetrahymena thermophila (strain SB210)</name>
    <dbReference type="NCBI Taxonomy" id="312017"/>
    <lineage>
        <taxon>Eukaryota</taxon>
        <taxon>Sar</taxon>
        <taxon>Alveolata</taxon>
        <taxon>Ciliophora</taxon>
        <taxon>Intramacronucleata</taxon>
        <taxon>Oligohymenophorea</taxon>
        <taxon>Hymenostomatida</taxon>
        <taxon>Tetrahymenina</taxon>
        <taxon>Tetrahymenidae</taxon>
        <taxon>Tetrahymena</taxon>
    </lineage>
</organism>
<dbReference type="KEGG" id="tet:TTHERM_00711970"/>
<sequence>MQMQQIQVKTVFLGDANVGKSSILCRFIDDQFDENIQATSGADFKVKSITYNNKKIDFHLWDTAGQERFRSLTQLYYKDASVACIVYDITNRNSFEVLNYWFKELKQHAKENIIKIIIGNKMDLSQQQQVQLDKAQTMAKTNDAILVLTSAREGTGVQEVFQKIAVQIEQSQSEQIKQKQATKIMKPQEQKKPSCC</sequence>
<evidence type="ECO:0000256" key="1">
    <source>
        <dbReference type="ARBA" id="ARBA00022741"/>
    </source>
</evidence>
<dbReference type="HOGENOM" id="CLU_041217_10_2_1"/>
<dbReference type="PROSITE" id="PS51420">
    <property type="entry name" value="RHO"/>
    <property type="match status" value="1"/>
</dbReference>
<keyword evidence="1" id="KW-0547">Nucleotide-binding</keyword>
<accession>Q24CZ6</accession>
<evidence type="ECO:0000313" key="3">
    <source>
        <dbReference type="Proteomes" id="UP000009168"/>
    </source>
</evidence>
<dbReference type="InterPro" id="IPR027417">
    <property type="entry name" value="P-loop_NTPase"/>
</dbReference>
<dbReference type="PROSITE" id="PS51421">
    <property type="entry name" value="RAS"/>
    <property type="match status" value="1"/>
</dbReference>
<dbReference type="CDD" id="cd00154">
    <property type="entry name" value="Rab"/>
    <property type="match status" value="1"/>
</dbReference>
<dbReference type="STRING" id="312017.Q24CZ6"/>
<dbReference type="AlphaFoldDB" id="Q24CZ6"/>
<dbReference type="Proteomes" id="UP000009168">
    <property type="component" value="Unassembled WGS sequence"/>
</dbReference>
<reference evidence="3" key="1">
    <citation type="journal article" date="2006" name="PLoS Biol.">
        <title>Macronuclear genome sequence of the ciliate Tetrahymena thermophila, a model eukaryote.</title>
        <authorList>
            <person name="Eisen J.A."/>
            <person name="Coyne R.S."/>
            <person name="Wu M."/>
            <person name="Wu D."/>
            <person name="Thiagarajan M."/>
            <person name="Wortman J.R."/>
            <person name="Badger J.H."/>
            <person name="Ren Q."/>
            <person name="Amedeo P."/>
            <person name="Jones K.M."/>
            <person name="Tallon L.J."/>
            <person name="Delcher A.L."/>
            <person name="Salzberg S.L."/>
            <person name="Silva J.C."/>
            <person name="Haas B.J."/>
            <person name="Majoros W.H."/>
            <person name="Farzad M."/>
            <person name="Carlton J.M."/>
            <person name="Smith R.K. Jr."/>
            <person name="Garg J."/>
            <person name="Pearlman R.E."/>
            <person name="Karrer K.M."/>
            <person name="Sun L."/>
            <person name="Manning G."/>
            <person name="Elde N.C."/>
            <person name="Turkewitz A.P."/>
            <person name="Asai D.J."/>
            <person name="Wilkes D.E."/>
            <person name="Wang Y."/>
            <person name="Cai H."/>
            <person name="Collins K."/>
            <person name="Stewart B.A."/>
            <person name="Lee S.R."/>
            <person name="Wilamowska K."/>
            <person name="Weinberg Z."/>
            <person name="Ruzzo W.L."/>
            <person name="Wloga D."/>
            <person name="Gaertig J."/>
            <person name="Frankel J."/>
            <person name="Tsao C.-C."/>
            <person name="Gorovsky M.A."/>
            <person name="Keeling P.J."/>
            <person name="Waller R.F."/>
            <person name="Patron N.J."/>
            <person name="Cherry J.M."/>
            <person name="Stover N.A."/>
            <person name="Krieger C.J."/>
            <person name="del Toro C."/>
            <person name="Ryder H.F."/>
            <person name="Williamson S.C."/>
            <person name="Barbeau R.A."/>
            <person name="Hamilton E.P."/>
            <person name="Orias E."/>
        </authorList>
    </citation>
    <scope>NUCLEOTIDE SEQUENCE [LARGE SCALE GENOMIC DNA]</scope>
    <source>
        <strain evidence="3">SB210</strain>
    </source>
</reference>